<reference evidence="1 2" key="1">
    <citation type="submission" date="2023-07" db="EMBL/GenBank/DDBJ databases">
        <title>Sequencing the genomes of 1000 actinobacteria strains.</title>
        <authorList>
            <person name="Klenk H.-P."/>
        </authorList>
    </citation>
    <scope>NUCLEOTIDE SEQUENCE [LARGE SCALE GENOMIC DNA]</scope>
    <source>
        <strain evidence="1 2">DSM 44709</strain>
    </source>
</reference>
<dbReference type="SUPFAM" id="SSF103473">
    <property type="entry name" value="MFS general substrate transporter"/>
    <property type="match status" value="1"/>
</dbReference>
<comment type="caution">
    <text evidence="1">The sequence shown here is derived from an EMBL/GenBank/DDBJ whole genome shotgun (WGS) entry which is preliminary data.</text>
</comment>
<dbReference type="EMBL" id="JAUSUZ010000001">
    <property type="protein sequence ID" value="MDQ0371410.1"/>
    <property type="molecule type" value="Genomic_DNA"/>
</dbReference>
<dbReference type="Proteomes" id="UP001240236">
    <property type="component" value="Unassembled WGS sequence"/>
</dbReference>
<dbReference type="AlphaFoldDB" id="A0AAE3WAJ4"/>
<protein>
    <submittedName>
        <fullName evidence="1">MFS family arabinose efflux permease</fullName>
    </submittedName>
</protein>
<dbReference type="InterPro" id="IPR036259">
    <property type="entry name" value="MFS_trans_sf"/>
</dbReference>
<organism evidence="1 2">
    <name type="scientific">Catenuloplanes indicus</name>
    <dbReference type="NCBI Taxonomy" id="137267"/>
    <lineage>
        <taxon>Bacteria</taxon>
        <taxon>Bacillati</taxon>
        <taxon>Actinomycetota</taxon>
        <taxon>Actinomycetes</taxon>
        <taxon>Micromonosporales</taxon>
        <taxon>Micromonosporaceae</taxon>
        <taxon>Catenuloplanes</taxon>
    </lineage>
</organism>
<keyword evidence="2" id="KW-1185">Reference proteome</keyword>
<evidence type="ECO:0000313" key="2">
    <source>
        <dbReference type="Proteomes" id="UP001240236"/>
    </source>
</evidence>
<evidence type="ECO:0000313" key="1">
    <source>
        <dbReference type="EMBL" id="MDQ0371410.1"/>
    </source>
</evidence>
<sequence>MQLFMFASLQLRLMDVAPHAPAVAAALNQSAVNLANVIGTSAGGALLATGLGYPVNGYAGALLAAAGAGLAVLLRPSCAAPGRPRHAELARPDHR</sequence>
<accession>A0AAE3WAJ4</accession>
<gene>
    <name evidence="1" type="ORF">J2S42_008079</name>
</gene>
<name>A0AAE3WAJ4_9ACTN</name>
<proteinExistence type="predicted"/>
<dbReference type="RefSeq" id="WP_307248166.1">
    <property type="nucleotide sequence ID" value="NZ_JAUSUZ010000001.1"/>
</dbReference>